<dbReference type="InterPro" id="IPR012162">
    <property type="entry name" value="PNPase"/>
</dbReference>
<name>A0ABY8U7R2_TETOB</name>
<evidence type="ECO:0000256" key="4">
    <source>
        <dbReference type="ARBA" id="ARBA00022695"/>
    </source>
</evidence>
<reference evidence="8 9" key="1">
    <citation type="submission" date="2023-05" db="EMBL/GenBank/DDBJ databases">
        <title>A 100% complete, gapless, phased diploid assembly of the Scenedesmus obliquus UTEX 3031 genome.</title>
        <authorList>
            <person name="Biondi T.C."/>
            <person name="Hanschen E.R."/>
            <person name="Kwon T."/>
            <person name="Eng W."/>
            <person name="Kruse C.P.S."/>
            <person name="Koehler S.I."/>
            <person name="Kunde Y."/>
            <person name="Gleasner C.D."/>
            <person name="You Mak K.T."/>
            <person name="Polle J."/>
            <person name="Hovde B.T."/>
            <person name="Starkenburg S.R."/>
        </authorList>
    </citation>
    <scope>NUCLEOTIDE SEQUENCE [LARGE SCALE GENOMIC DNA]</scope>
    <source>
        <strain evidence="8 9">DOE0152z</strain>
    </source>
</reference>
<feature type="region of interest" description="Disordered" evidence="6">
    <location>
        <begin position="661"/>
        <end position="717"/>
    </location>
</feature>
<dbReference type="InterPro" id="IPR020568">
    <property type="entry name" value="Ribosomal_Su5_D2-typ_SF"/>
</dbReference>
<evidence type="ECO:0000313" key="9">
    <source>
        <dbReference type="Proteomes" id="UP001244341"/>
    </source>
</evidence>
<protein>
    <recommendedName>
        <fullName evidence="2">polyribonucleotide nucleotidyltransferase</fullName>
        <ecNumber evidence="2">2.7.7.8</ecNumber>
    </recommendedName>
</protein>
<proteinExistence type="inferred from homology"/>
<comment type="similarity">
    <text evidence="1">Belongs to the polyribonucleotide nucleotidyltransferase family.</text>
</comment>
<dbReference type="SUPFAM" id="SSF54791">
    <property type="entry name" value="Eukaryotic type KH-domain (KH-domain type I)"/>
    <property type="match status" value="1"/>
</dbReference>
<accession>A0ABY8U7R2</accession>
<sequence>MRWAWREPGGSSSSSSEAPALPVGTSVLSTAVVDPNPQREADGVPLQVEYRERLSAAGKLPSRPDRRERGSSDRELLAGRLVDRALRPLLAPGHLYDTQVWCQVLSADGSIDPEVVAINAASAALLLAGNVPFSHPIGAVRAAERGKHVLINPSVAAGAEPAVSLSLTFAGSMTKATAIEATAKQVSNAAFIKAMRHASTATGPLIRAQLALAAAAGGSSSSRTAEADALRAFDMLQSRVMRQQLLQGGCRVDGRQPQQLRPISCQAGPLSRCVHGSGLFSRGETQSLATATVGHDRDLGQVETLFSRAGSSSSRLYLHYAFPPFSVGELGKAGQPNRREIGHGNLARSSLLGLMPAEDDFPFSVRVTADTLSSSGSSSMAAVCAGSLALRAAGIEDHHGDMDFKVAGTAQGITAVQLDTKLPGVDLSLLAAALQPAAAARQQLLAAMAAAAGIYEAGLDPEQAPQAGGLQIMKELVPRLIGPQAPQAGGLQIMKELVSCLIGPQIMKQLVPRLVGPQGSTLLDIEEACSASLIVDDTGAVTIYAPTQLQYEHAVAAVEEVEGRGLQAGHIYRVKVLRVVDFGAYVALPNGLPALLHISELSHSKIKEVREVVTEGDELDVLCKGRNAKGFVRLSHKDLLKNPEGGGSGLGAAEAAASAMAAAAAGSGGSRGGSSSSSGSGDRAGGSGLRKGGGHPRALTWQPPRQKQQQQQQQQDE</sequence>
<dbReference type="Pfam" id="PF00575">
    <property type="entry name" value="S1"/>
    <property type="match status" value="1"/>
</dbReference>
<dbReference type="EC" id="2.7.7.8" evidence="2"/>
<dbReference type="Pfam" id="PF01138">
    <property type="entry name" value="RNase_PH"/>
    <property type="match status" value="2"/>
</dbReference>
<dbReference type="InterPro" id="IPR036612">
    <property type="entry name" value="KH_dom_type_1_sf"/>
</dbReference>
<dbReference type="SMART" id="SM00316">
    <property type="entry name" value="S1"/>
    <property type="match status" value="1"/>
</dbReference>
<dbReference type="InterPro" id="IPR036345">
    <property type="entry name" value="ExoRNase_PH_dom2_sf"/>
</dbReference>
<evidence type="ECO:0000256" key="2">
    <source>
        <dbReference type="ARBA" id="ARBA00012416"/>
    </source>
</evidence>
<dbReference type="SUPFAM" id="SSF54211">
    <property type="entry name" value="Ribosomal protein S5 domain 2-like"/>
    <property type="match status" value="2"/>
</dbReference>
<keyword evidence="9" id="KW-1185">Reference proteome</keyword>
<dbReference type="PANTHER" id="PTHR11252">
    <property type="entry name" value="POLYRIBONUCLEOTIDE NUCLEOTIDYLTRANSFERASE"/>
    <property type="match status" value="1"/>
</dbReference>
<keyword evidence="5" id="KW-0694">RNA-binding</keyword>
<feature type="compositionally biased region" description="Gly residues" evidence="6">
    <location>
        <begin position="682"/>
        <end position="691"/>
    </location>
</feature>
<dbReference type="Proteomes" id="UP001244341">
    <property type="component" value="Chromosome 8b"/>
</dbReference>
<dbReference type="InterPro" id="IPR027408">
    <property type="entry name" value="PNPase/RNase_PH_dom_sf"/>
</dbReference>
<gene>
    <name evidence="8" type="ORF">OEZ85_014265</name>
</gene>
<dbReference type="PANTHER" id="PTHR11252:SF0">
    <property type="entry name" value="POLYRIBONUCLEOTIDE NUCLEOTIDYLTRANSFERASE 1, MITOCHONDRIAL"/>
    <property type="match status" value="1"/>
</dbReference>
<keyword evidence="3" id="KW-0808">Transferase</keyword>
<evidence type="ECO:0000313" key="8">
    <source>
        <dbReference type="EMBL" id="WIA17410.1"/>
    </source>
</evidence>
<dbReference type="PROSITE" id="PS50126">
    <property type="entry name" value="S1"/>
    <property type="match status" value="1"/>
</dbReference>
<keyword evidence="4" id="KW-0548">Nucleotidyltransferase</keyword>
<feature type="domain" description="S1 motif" evidence="7">
    <location>
        <begin position="569"/>
        <end position="637"/>
    </location>
</feature>
<dbReference type="Gene3D" id="2.40.50.140">
    <property type="entry name" value="Nucleic acid-binding proteins"/>
    <property type="match status" value="1"/>
</dbReference>
<feature type="region of interest" description="Disordered" evidence="6">
    <location>
        <begin position="1"/>
        <end position="21"/>
    </location>
</feature>
<evidence type="ECO:0000256" key="1">
    <source>
        <dbReference type="ARBA" id="ARBA00007404"/>
    </source>
</evidence>
<evidence type="ECO:0000259" key="7">
    <source>
        <dbReference type="PROSITE" id="PS50126"/>
    </source>
</evidence>
<dbReference type="SUPFAM" id="SSF50249">
    <property type="entry name" value="Nucleic acid-binding proteins"/>
    <property type="match status" value="1"/>
</dbReference>
<feature type="compositionally biased region" description="Low complexity" evidence="6">
    <location>
        <begin position="706"/>
        <end position="717"/>
    </location>
</feature>
<dbReference type="InterPro" id="IPR003029">
    <property type="entry name" value="S1_domain"/>
</dbReference>
<dbReference type="InterPro" id="IPR001247">
    <property type="entry name" value="ExoRNase_PH_dom1"/>
</dbReference>
<dbReference type="Gene3D" id="3.30.230.70">
    <property type="entry name" value="GHMP Kinase, N-terminal domain"/>
    <property type="match status" value="3"/>
</dbReference>
<dbReference type="SUPFAM" id="SSF55666">
    <property type="entry name" value="Ribonuclease PH domain 2-like"/>
    <property type="match status" value="2"/>
</dbReference>
<dbReference type="InterPro" id="IPR012340">
    <property type="entry name" value="NA-bd_OB-fold"/>
</dbReference>
<evidence type="ECO:0000256" key="6">
    <source>
        <dbReference type="SAM" id="MobiDB-lite"/>
    </source>
</evidence>
<evidence type="ECO:0000256" key="3">
    <source>
        <dbReference type="ARBA" id="ARBA00022679"/>
    </source>
</evidence>
<dbReference type="EMBL" id="CP126215">
    <property type="protein sequence ID" value="WIA17410.1"/>
    <property type="molecule type" value="Genomic_DNA"/>
</dbReference>
<organism evidence="8 9">
    <name type="scientific">Tetradesmus obliquus</name>
    <name type="common">Green alga</name>
    <name type="synonym">Acutodesmus obliquus</name>
    <dbReference type="NCBI Taxonomy" id="3088"/>
    <lineage>
        <taxon>Eukaryota</taxon>
        <taxon>Viridiplantae</taxon>
        <taxon>Chlorophyta</taxon>
        <taxon>core chlorophytes</taxon>
        <taxon>Chlorophyceae</taxon>
        <taxon>CS clade</taxon>
        <taxon>Sphaeropleales</taxon>
        <taxon>Scenedesmaceae</taxon>
        <taxon>Tetradesmus</taxon>
    </lineage>
</organism>
<evidence type="ECO:0000256" key="5">
    <source>
        <dbReference type="ARBA" id="ARBA00022884"/>
    </source>
</evidence>